<feature type="coiled-coil region" evidence="1">
    <location>
        <begin position="89"/>
        <end position="123"/>
    </location>
</feature>
<evidence type="ECO:0000313" key="3">
    <source>
        <dbReference type="EMBL" id="RLU16490.1"/>
    </source>
</evidence>
<accession>A0A026WW99</accession>
<sequence>MDSEALKCDLFHALQNHDHSVMPKWKASCQEFRSHIAVKFKERLLRQKDRTEKKSANDRKVSELQQESDTVGSNIDAVALQWKVTDKKISNAIKSQESVKDEMEKLKAQEDTLSLEMVDVELERETKRRNKVLKWDAIKRACQIYKHNLDIHISLQEEEDRQEVKFSFFTQSAVTKDKYFVQLSCSDNHWKVEQIEPNVRREHFNQLSITTDPSDRSKVPDLTLFLCQIRNIFLKHYMKTGKKQ</sequence>
<dbReference type="AlphaFoldDB" id="A0A026WW99"/>
<reference evidence="2 4" key="1">
    <citation type="journal article" date="2014" name="Curr. Biol.">
        <title>The genome of the clonal raider ant Cerapachys biroi.</title>
        <authorList>
            <person name="Oxley P.R."/>
            <person name="Ji L."/>
            <person name="Fetter-Pruneda I."/>
            <person name="McKenzie S.K."/>
            <person name="Li C."/>
            <person name="Hu H."/>
            <person name="Zhang G."/>
            <person name="Kronauer D.J."/>
        </authorList>
    </citation>
    <scope>NUCLEOTIDE SEQUENCE [LARGE SCALE GENOMIC DNA]</scope>
</reference>
<evidence type="ECO:0000256" key="1">
    <source>
        <dbReference type="SAM" id="Coils"/>
    </source>
</evidence>
<evidence type="ECO:0000313" key="5">
    <source>
        <dbReference type="Proteomes" id="UP000279307"/>
    </source>
</evidence>
<name>A0A026WW99_OOCBI</name>
<protein>
    <recommendedName>
        <fullName evidence="6">Kinetochore protein SPC25</fullName>
    </recommendedName>
</protein>
<organism evidence="2 4">
    <name type="scientific">Ooceraea biroi</name>
    <name type="common">Clonal raider ant</name>
    <name type="synonym">Cerapachys biroi</name>
    <dbReference type="NCBI Taxonomy" id="2015173"/>
    <lineage>
        <taxon>Eukaryota</taxon>
        <taxon>Metazoa</taxon>
        <taxon>Ecdysozoa</taxon>
        <taxon>Arthropoda</taxon>
        <taxon>Hexapoda</taxon>
        <taxon>Insecta</taxon>
        <taxon>Pterygota</taxon>
        <taxon>Neoptera</taxon>
        <taxon>Endopterygota</taxon>
        <taxon>Hymenoptera</taxon>
        <taxon>Apocrita</taxon>
        <taxon>Aculeata</taxon>
        <taxon>Formicoidea</taxon>
        <taxon>Formicidae</taxon>
        <taxon>Dorylinae</taxon>
        <taxon>Ooceraea</taxon>
    </lineage>
</organism>
<dbReference type="Proteomes" id="UP000053097">
    <property type="component" value="Unassembled WGS sequence"/>
</dbReference>
<gene>
    <name evidence="3" type="ORF">DMN91_010558</name>
    <name evidence="2" type="ORF">X777_13434</name>
</gene>
<keyword evidence="4" id="KW-1185">Reference proteome</keyword>
<reference evidence="3 5" key="2">
    <citation type="journal article" date="2018" name="Genome Res.">
        <title>The genomic architecture and molecular evolution of ant odorant receptors.</title>
        <authorList>
            <person name="McKenzie S.K."/>
            <person name="Kronauer D.J.C."/>
        </authorList>
    </citation>
    <scope>NUCLEOTIDE SEQUENCE [LARGE SCALE GENOMIC DNA]</scope>
    <source>
        <strain evidence="3">Clonal line C1</strain>
    </source>
</reference>
<keyword evidence="1" id="KW-0175">Coiled coil</keyword>
<dbReference type="OMA" id="WISSCRE"/>
<dbReference type="EMBL" id="KK107078">
    <property type="protein sequence ID" value="EZA60345.1"/>
    <property type="molecule type" value="Genomic_DNA"/>
</dbReference>
<dbReference type="EMBL" id="QOIP01000011">
    <property type="protein sequence ID" value="RLU16490.1"/>
    <property type="molecule type" value="Genomic_DNA"/>
</dbReference>
<evidence type="ECO:0000313" key="4">
    <source>
        <dbReference type="Proteomes" id="UP000053097"/>
    </source>
</evidence>
<dbReference type="Proteomes" id="UP000279307">
    <property type="component" value="Chromosome 11"/>
</dbReference>
<evidence type="ECO:0000313" key="2">
    <source>
        <dbReference type="EMBL" id="EZA60345.1"/>
    </source>
</evidence>
<evidence type="ECO:0008006" key="6">
    <source>
        <dbReference type="Google" id="ProtNLM"/>
    </source>
</evidence>
<dbReference type="OrthoDB" id="7691513at2759"/>
<proteinExistence type="predicted"/>
<reference evidence="3" key="3">
    <citation type="submission" date="2018-07" db="EMBL/GenBank/DDBJ databases">
        <authorList>
            <person name="Mckenzie S.K."/>
            <person name="Kronauer D.J.C."/>
        </authorList>
    </citation>
    <scope>NUCLEOTIDE SEQUENCE</scope>
    <source>
        <strain evidence="3">Clonal line C1</strain>
    </source>
</reference>